<evidence type="ECO:0000256" key="1">
    <source>
        <dbReference type="SAM" id="MobiDB-lite"/>
    </source>
</evidence>
<evidence type="ECO:0000313" key="3">
    <source>
        <dbReference type="Proteomes" id="UP000030762"/>
    </source>
</evidence>
<dbReference type="VEuPathDB" id="FungiDB:SDRG_14007"/>
<dbReference type="OMA" id="FVWEQTC"/>
<accession>T0REW5</accession>
<protein>
    <recommendedName>
        <fullName evidence="4">START domain-containing protein</fullName>
    </recommendedName>
</protein>
<feature type="compositionally biased region" description="Low complexity" evidence="1">
    <location>
        <begin position="38"/>
        <end position="59"/>
    </location>
</feature>
<dbReference type="OrthoDB" id="64619at2759"/>
<dbReference type="EMBL" id="JH767197">
    <property type="protein sequence ID" value="EQC28182.1"/>
    <property type="molecule type" value="Genomic_DNA"/>
</dbReference>
<dbReference type="RefSeq" id="XP_008618331.1">
    <property type="nucleotide sequence ID" value="XM_008620109.1"/>
</dbReference>
<feature type="region of interest" description="Disordered" evidence="1">
    <location>
        <begin position="34"/>
        <end position="73"/>
    </location>
</feature>
<sequence length="408" mass="45758">MADAYYPMEILEVFPDEDEATSMAHISAFLATTSDFGPSSPTTSIDPVPSSPSSDEAPPNLTNTKKRTRRERPKQEIEYLHAKHADLQRQLQLLQLLRAPPKALQPWQERAMRQAEAAQRTLQENSRLKSLVEDQLKVINTLERILTKRPRLSTFGSSHLDGKHPVLGVANHEVDLEQLLQQQYDKMDSEWIRRQLHDATAPLKQATLERSADGDTIGLGFVAKMKIPIDFRSMADVLWSHKTGLLGPACTVLHTYHPNLVYTQEITALPDASMPMLETRDGVRRFDDANRVVILWRSIIEDEANPHDPGHLIGSRWGWLVVEPTGRFECCMQGSMTTLTPTFPSHLDAVAPAIGTWTELLLQASQENKQNFGGLMQNAVLARRQQLGLPIGPDIFFGQDCQAPVEIV</sequence>
<dbReference type="AlphaFoldDB" id="T0REW5"/>
<reference evidence="2 3" key="1">
    <citation type="submission" date="2012-04" db="EMBL/GenBank/DDBJ databases">
        <title>The Genome Sequence of Saprolegnia declina VS20.</title>
        <authorList>
            <consortium name="The Broad Institute Genome Sequencing Platform"/>
            <person name="Russ C."/>
            <person name="Nusbaum C."/>
            <person name="Tyler B."/>
            <person name="van West P."/>
            <person name="Dieguez-Uribeondo J."/>
            <person name="de Bruijn I."/>
            <person name="Tripathy S."/>
            <person name="Jiang R."/>
            <person name="Young S.K."/>
            <person name="Zeng Q."/>
            <person name="Gargeya S."/>
            <person name="Fitzgerald M."/>
            <person name="Haas B."/>
            <person name="Abouelleil A."/>
            <person name="Alvarado L."/>
            <person name="Arachchi H.M."/>
            <person name="Berlin A."/>
            <person name="Chapman S.B."/>
            <person name="Goldberg J."/>
            <person name="Griggs A."/>
            <person name="Gujja S."/>
            <person name="Hansen M."/>
            <person name="Howarth C."/>
            <person name="Imamovic A."/>
            <person name="Larimer J."/>
            <person name="McCowen C."/>
            <person name="Montmayeur A."/>
            <person name="Murphy C."/>
            <person name="Neiman D."/>
            <person name="Pearson M."/>
            <person name="Priest M."/>
            <person name="Roberts A."/>
            <person name="Saif S."/>
            <person name="Shea T."/>
            <person name="Sisk P."/>
            <person name="Sykes S."/>
            <person name="Wortman J."/>
            <person name="Nusbaum C."/>
            <person name="Birren B."/>
        </authorList>
    </citation>
    <scope>NUCLEOTIDE SEQUENCE [LARGE SCALE GENOMIC DNA]</scope>
    <source>
        <strain evidence="2 3">VS20</strain>
    </source>
</reference>
<dbReference type="STRING" id="1156394.T0REW5"/>
<evidence type="ECO:0000313" key="2">
    <source>
        <dbReference type="EMBL" id="EQC28182.1"/>
    </source>
</evidence>
<dbReference type="GeneID" id="19954734"/>
<dbReference type="InParanoid" id="T0REW5"/>
<keyword evidence="3" id="KW-1185">Reference proteome</keyword>
<evidence type="ECO:0008006" key="4">
    <source>
        <dbReference type="Google" id="ProtNLM"/>
    </source>
</evidence>
<dbReference type="Proteomes" id="UP000030762">
    <property type="component" value="Unassembled WGS sequence"/>
</dbReference>
<proteinExistence type="predicted"/>
<name>T0REW5_SAPDV</name>
<gene>
    <name evidence="2" type="ORF">SDRG_14007</name>
</gene>
<dbReference type="eggNOG" id="ENOG502SY37">
    <property type="taxonomic scope" value="Eukaryota"/>
</dbReference>
<organism evidence="2 3">
    <name type="scientific">Saprolegnia diclina (strain VS20)</name>
    <dbReference type="NCBI Taxonomy" id="1156394"/>
    <lineage>
        <taxon>Eukaryota</taxon>
        <taxon>Sar</taxon>
        <taxon>Stramenopiles</taxon>
        <taxon>Oomycota</taxon>
        <taxon>Saprolegniomycetes</taxon>
        <taxon>Saprolegniales</taxon>
        <taxon>Saprolegniaceae</taxon>
        <taxon>Saprolegnia</taxon>
    </lineage>
</organism>